<evidence type="ECO:0000256" key="2">
    <source>
        <dbReference type="ARBA" id="ARBA00023125"/>
    </source>
</evidence>
<evidence type="ECO:0000259" key="4">
    <source>
        <dbReference type="PROSITE" id="PS51898"/>
    </source>
</evidence>
<dbReference type="InterPro" id="IPR011010">
    <property type="entry name" value="DNA_brk_join_enz"/>
</dbReference>
<dbReference type="InterPro" id="IPR002104">
    <property type="entry name" value="Integrase_catalytic"/>
</dbReference>
<protein>
    <submittedName>
        <fullName evidence="5">Integrase</fullName>
    </submittedName>
</protein>
<dbReference type="Pfam" id="PF00589">
    <property type="entry name" value="Phage_integrase"/>
    <property type="match status" value="1"/>
</dbReference>
<name>D5L281_9VIRU</name>
<reference evidence="5" key="1">
    <citation type="journal article" date="2010" name="Environ. Microbiol.">
        <title>The metavirome of a hypersaline environment.</title>
        <authorList>
            <person name="Santos F."/>
            <person name="Yarza P."/>
            <person name="Parro V."/>
            <person name="Briones C."/>
            <person name="Anton J."/>
        </authorList>
    </citation>
    <scope>NUCLEOTIDE SEQUENCE</scope>
</reference>
<accession>D5L281</accession>
<dbReference type="GO" id="GO:0003677">
    <property type="term" value="F:DNA binding"/>
    <property type="evidence" value="ECO:0007669"/>
    <property type="project" value="UniProtKB-KW"/>
</dbReference>
<evidence type="ECO:0000313" key="5">
    <source>
        <dbReference type="EMBL" id="ADE29140.1"/>
    </source>
</evidence>
<dbReference type="CDD" id="cd00397">
    <property type="entry name" value="DNA_BRE_C"/>
    <property type="match status" value="1"/>
</dbReference>
<dbReference type="EMBL" id="GU735119">
    <property type="protein sequence ID" value="ADE29140.1"/>
    <property type="molecule type" value="Genomic_DNA"/>
</dbReference>
<evidence type="ECO:0000256" key="1">
    <source>
        <dbReference type="ARBA" id="ARBA00008857"/>
    </source>
</evidence>
<dbReference type="InterPro" id="IPR013762">
    <property type="entry name" value="Integrase-like_cat_sf"/>
</dbReference>
<dbReference type="PROSITE" id="PS51898">
    <property type="entry name" value="TYR_RECOMBINASE"/>
    <property type="match status" value="1"/>
</dbReference>
<dbReference type="GO" id="GO:0015074">
    <property type="term" value="P:DNA integration"/>
    <property type="evidence" value="ECO:0007669"/>
    <property type="project" value="InterPro"/>
</dbReference>
<dbReference type="PANTHER" id="PTHR30349:SF41">
    <property type="entry name" value="INTEGRASE_RECOMBINASE PROTEIN MJ0367-RELATED"/>
    <property type="match status" value="1"/>
</dbReference>
<feature type="domain" description="Tyr recombinase" evidence="4">
    <location>
        <begin position="12"/>
        <end position="187"/>
    </location>
</feature>
<comment type="similarity">
    <text evidence="1">Belongs to the 'phage' integrase family.</text>
</comment>
<sequence length="192" mass="22262">MQLREFPERDDAKAVWLSADEITQLLDTTKTDTRRWALGIMARCGLRVDEAAQIEPIDLIESDAGRMCRIRNGKGGKTRETPVPAELFYSGRALGNRDDRDTVAGVKKRTIQSWVRKTADELYEQTEKVAWSFVSAHDLRRSWGTLLVQNDVEPLLVMEWGGWENYETFKDHYMSIHDPEFQKDEQKKVSWL</sequence>
<proteinExistence type="inferred from homology"/>
<keyword evidence="3" id="KW-0233">DNA recombination</keyword>
<dbReference type="PANTHER" id="PTHR30349">
    <property type="entry name" value="PHAGE INTEGRASE-RELATED"/>
    <property type="match status" value="1"/>
</dbReference>
<keyword evidence="2" id="KW-0238">DNA-binding</keyword>
<evidence type="ECO:0000256" key="3">
    <source>
        <dbReference type="ARBA" id="ARBA00023172"/>
    </source>
</evidence>
<dbReference type="InterPro" id="IPR050090">
    <property type="entry name" value="Tyrosine_recombinase_XerCD"/>
</dbReference>
<dbReference type="GO" id="GO:0006310">
    <property type="term" value="P:DNA recombination"/>
    <property type="evidence" value="ECO:0007669"/>
    <property type="project" value="UniProtKB-KW"/>
</dbReference>
<organism evidence="5">
    <name type="scientific">uncultured virus</name>
    <dbReference type="NCBI Taxonomy" id="340016"/>
    <lineage>
        <taxon>Viruses</taxon>
        <taxon>environmental samples</taxon>
    </lineage>
</organism>
<dbReference type="Gene3D" id="1.10.443.10">
    <property type="entry name" value="Intergrase catalytic core"/>
    <property type="match status" value="1"/>
</dbReference>
<dbReference type="SUPFAM" id="SSF56349">
    <property type="entry name" value="DNA breaking-rejoining enzymes"/>
    <property type="match status" value="1"/>
</dbReference>